<name>U7QIF8_9CYAN</name>
<dbReference type="AlphaFoldDB" id="U7QIF8"/>
<gene>
    <name evidence="1" type="ORF">M595_2270</name>
</gene>
<reference evidence="1 2" key="1">
    <citation type="journal article" date="2013" name="Front. Microbiol.">
        <title>Comparative genomic analyses of the cyanobacterium, Lyngbya aestuarii BL J, a powerful hydrogen producer.</title>
        <authorList>
            <person name="Kothari A."/>
            <person name="Vaughn M."/>
            <person name="Garcia-Pichel F."/>
        </authorList>
    </citation>
    <scope>NUCLEOTIDE SEQUENCE [LARGE SCALE GENOMIC DNA]</scope>
    <source>
        <strain evidence="1 2">BL J</strain>
    </source>
</reference>
<keyword evidence="2" id="KW-1185">Reference proteome</keyword>
<accession>U7QIF8</accession>
<dbReference type="EMBL" id="AUZM01000018">
    <property type="protein sequence ID" value="ERT07754.1"/>
    <property type="molecule type" value="Genomic_DNA"/>
</dbReference>
<evidence type="ECO:0000313" key="1">
    <source>
        <dbReference type="EMBL" id="ERT07754.1"/>
    </source>
</evidence>
<comment type="caution">
    <text evidence="1">The sequence shown here is derived from an EMBL/GenBank/DDBJ whole genome shotgun (WGS) entry which is preliminary data.</text>
</comment>
<sequence length="42" mass="4914">MPVLHSNRFLPILSSIGVRIFTQVQQSDRKIHQISFSREMSE</sequence>
<evidence type="ECO:0000313" key="2">
    <source>
        <dbReference type="Proteomes" id="UP000017127"/>
    </source>
</evidence>
<proteinExistence type="predicted"/>
<organism evidence="1 2">
    <name type="scientific">Lyngbya aestuarii BL J</name>
    <dbReference type="NCBI Taxonomy" id="1348334"/>
    <lineage>
        <taxon>Bacteria</taxon>
        <taxon>Bacillati</taxon>
        <taxon>Cyanobacteriota</taxon>
        <taxon>Cyanophyceae</taxon>
        <taxon>Oscillatoriophycideae</taxon>
        <taxon>Oscillatoriales</taxon>
        <taxon>Microcoleaceae</taxon>
        <taxon>Lyngbya</taxon>
    </lineage>
</organism>
<dbReference type="Proteomes" id="UP000017127">
    <property type="component" value="Unassembled WGS sequence"/>
</dbReference>
<protein>
    <submittedName>
        <fullName evidence="1">Uncharacterized protein</fullName>
    </submittedName>
</protein>